<dbReference type="PANTHER" id="PTHR28087">
    <property type="entry name" value="ATPASE SYNTHESIS PROTEIN 25, MITOCHONDRIAL"/>
    <property type="match status" value="1"/>
</dbReference>
<dbReference type="GO" id="GO:0005743">
    <property type="term" value="C:mitochondrial inner membrane"/>
    <property type="evidence" value="ECO:0007669"/>
    <property type="project" value="UniProtKB-SubCell"/>
</dbReference>
<evidence type="ECO:0000256" key="6">
    <source>
        <dbReference type="ARBA" id="ARBA00023128"/>
    </source>
</evidence>
<evidence type="ECO:0000256" key="2">
    <source>
        <dbReference type="ARBA" id="ARBA00004443"/>
    </source>
</evidence>
<dbReference type="GO" id="GO:0140053">
    <property type="term" value="P:mitochondrial gene expression"/>
    <property type="evidence" value="ECO:0007669"/>
    <property type="project" value="UniProtKB-UniRule"/>
</dbReference>
<keyword evidence="4 8" id="KW-0999">Mitochondrion inner membrane</keyword>
<dbReference type="OrthoDB" id="107372at2759"/>
<dbReference type="GeneID" id="35604942"/>
<comment type="function">
    <text evidence="1">Probable mitochondrial mRNA stabilization factor.</text>
</comment>
<sequence length="578" mass="63705">MALSRTLACSHCRQWLVKSFITTFNIPQVAAPQRRNFSAPPRRWNEARERIQHGESDELALNNVNEEAANLFKDEAKDVAEEMEAEVEESEEAEHIPWYLRTSSPLQSTVPDAIAERQRMPDLPENPPPLLAPLLKQISVELGIDDLTLLDLRGLDPPPALGANLLMLIGTARSEKHLHVSADKLCRWLRSEHYLSPYADGLLGRQELKLKLRRKAKRSKLMGAVGGKGGGDGEDLAEGIRTGWVCVNVGVVEGAEGGVIDSGEQVVEKEGAFVGFGPGKSSGVRIVVQILTEEKREEVDLEKLWTAVLKKSEREKEAIAKQEAIEEEIEEVVEVVEPAKVAAEEVLAEVDSAPEAEGEQHRPARIRGLRGRQQIRAYHTSAKKLQDVDNNNNHEPSQWDAIAQSARTDAEATEDSSHQPTMQTPEDEAEQFYSTFRSFPALGVRRSAGLYTTMFNHIASGAFRTLSSNRRTLRDDGMILGVGADEMEGLPAESEFEDATIEMLKAIRGSAEAKAILGETLCSMESEAPPLSPDGEGAVERAMAVLKAIRAVDVEGAEGHLVMWRERCERVLRKALEG</sequence>
<evidence type="ECO:0000256" key="1">
    <source>
        <dbReference type="ARBA" id="ARBA00003470"/>
    </source>
</evidence>
<evidence type="ECO:0000313" key="10">
    <source>
        <dbReference type="EMBL" id="CZT24165.1"/>
    </source>
</evidence>
<evidence type="ECO:0000256" key="3">
    <source>
        <dbReference type="ARBA" id="ARBA00010787"/>
    </source>
</evidence>
<dbReference type="FunFam" id="3.30.460.10:FF:000044">
    <property type="entry name" value="ATPase synthesis protein 25, mitochondrial"/>
    <property type="match status" value="1"/>
</dbReference>
<dbReference type="Gene3D" id="3.30.460.10">
    <property type="entry name" value="Beta Polymerase, domain 2"/>
    <property type="match status" value="1"/>
</dbReference>
<dbReference type="STRING" id="112498.A0A2D3VED0"/>
<organism evidence="10 11">
    <name type="scientific">Ramularia collo-cygni</name>
    <dbReference type="NCBI Taxonomy" id="112498"/>
    <lineage>
        <taxon>Eukaryota</taxon>
        <taxon>Fungi</taxon>
        <taxon>Dikarya</taxon>
        <taxon>Ascomycota</taxon>
        <taxon>Pezizomycotina</taxon>
        <taxon>Dothideomycetes</taxon>
        <taxon>Dothideomycetidae</taxon>
        <taxon>Mycosphaerellales</taxon>
        <taxon>Mycosphaerellaceae</taxon>
        <taxon>Ramularia</taxon>
    </lineage>
</organism>
<keyword evidence="7 8" id="KW-0472">Membrane</keyword>
<feature type="region of interest" description="Disordered" evidence="9">
    <location>
        <begin position="350"/>
        <end position="372"/>
    </location>
</feature>
<dbReference type="PANTHER" id="PTHR28087:SF1">
    <property type="entry name" value="ATPASE SYNTHESIS PROTEIN 25, MITOCHONDRIAL"/>
    <property type="match status" value="1"/>
</dbReference>
<proteinExistence type="inferred from homology"/>
<name>A0A2D3VED0_9PEZI</name>
<dbReference type="InterPro" id="IPR043519">
    <property type="entry name" value="NT_sf"/>
</dbReference>
<comment type="subcellular location">
    <subcellularLocation>
        <location evidence="2 8">Mitochondrion inner membrane</location>
        <topology evidence="2 8">Peripheral membrane protein</topology>
        <orientation evidence="2 8">Matrix side</orientation>
    </subcellularLocation>
</comment>
<feature type="region of interest" description="Disordered" evidence="9">
    <location>
        <begin position="405"/>
        <end position="429"/>
    </location>
</feature>
<dbReference type="Proteomes" id="UP000225277">
    <property type="component" value="Unassembled WGS sequence"/>
</dbReference>
<evidence type="ECO:0000256" key="4">
    <source>
        <dbReference type="ARBA" id="ARBA00022792"/>
    </source>
</evidence>
<accession>A0A2D3VED0</accession>
<comment type="similarity">
    <text evidence="3 8">Belongs to the ATP25 family.</text>
</comment>
<keyword evidence="11" id="KW-1185">Reference proteome</keyword>
<evidence type="ECO:0000256" key="7">
    <source>
        <dbReference type="ARBA" id="ARBA00023136"/>
    </source>
</evidence>
<dbReference type="GO" id="GO:0048255">
    <property type="term" value="P:mRNA stabilization"/>
    <property type="evidence" value="ECO:0007669"/>
    <property type="project" value="TreeGrafter"/>
</dbReference>
<dbReference type="RefSeq" id="XP_023630889.1">
    <property type="nucleotide sequence ID" value="XM_023775121.1"/>
</dbReference>
<gene>
    <name evidence="10" type="ORF">RCC_09882</name>
</gene>
<protein>
    <recommendedName>
        <fullName evidence="8">ATPase synthesis protein 25</fullName>
    </recommendedName>
</protein>
<dbReference type="AlphaFoldDB" id="A0A2D3VED0"/>
<keyword evidence="6 8" id="KW-0496">Mitochondrion</keyword>
<reference evidence="10 11" key="1">
    <citation type="submission" date="2016-03" db="EMBL/GenBank/DDBJ databases">
        <authorList>
            <person name="Ploux O."/>
        </authorList>
    </citation>
    <scope>NUCLEOTIDE SEQUENCE [LARGE SCALE GENOMIC DNA]</scope>
    <source>
        <strain evidence="10 11">URUG2</strain>
    </source>
</reference>
<evidence type="ECO:0000256" key="8">
    <source>
        <dbReference type="RuleBase" id="RU367062"/>
    </source>
</evidence>
<evidence type="ECO:0000256" key="5">
    <source>
        <dbReference type="ARBA" id="ARBA00022946"/>
    </source>
</evidence>
<evidence type="ECO:0000313" key="11">
    <source>
        <dbReference type="Proteomes" id="UP000225277"/>
    </source>
</evidence>
<dbReference type="InterPro" id="IPR040152">
    <property type="entry name" value="Atp25"/>
</dbReference>
<comment type="function">
    <text evidence="8">Mitochondrial mRNA stabilization factor.</text>
</comment>
<keyword evidence="5 8" id="KW-0809">Transit peptide</keyword>
<dbReference type="EMBL" id="FJUY01000020">
    <property type="protein sequence ID" value="CZT24165.1"/>
    <property type="molecule type" value="Genomic_DNA"/>
</dbReference>
<evidence type="ECO:0000256" key="9">
    <source>
        <dbReference type="SAM" id="MobiDB-lite"/>
    </source>
</evidence>